<evidence type="ECO:0000313" key="3">
    <source>
        <dbReference type="Proteomes" id="UP000258309"/>
    </source>
</evidence>
<dbReference type="Proteomes" id="UP000258309">
    <property type="component" value="Unassembled WGS sequence"/>
</dbReference>
<feature type="domain" description="Protein kinase" evidence="1">
    <location>
        <begin position="138"/>
        <end position="341"/>
    </location>
</feature>
<dbReference type="InterPro" id="IPR011009">
    <property type="entry name" value="Kinase-like_dom_sf"/>
</dbReference>
<dbReference type="AlphaFoldDB" id="A0A3E2H2S0"/>
<dbReference type="GO" id="GO:0005524">
    <property type="term" value="F:ATP binding"/>
    <property type="evidence" value="ECO:0007669"/>
    <property type="project" value="InterPro"/>
</dbReference>
<feature type="non-terminal residue" evidence="2">
    <location>
        <position position="341"/>
    </location>
</feature>
<dbReference type="InterPro" id="IPR000719">
    <property type="entry name" value="Prot_kinase_dom"/>
</dbReference>
<organism evidence="2 3">
    <name type="scientific">Scytalidium lignicola</name>
    <name type="common">Hyphomycete</name>
    <dbReference type="NCBI Taxonomy" id="5539"/>
    <lineage>
        <taxon>Eukaryota</taxon>
        <taxon>Fungi</taxon>
        <taxon>Dikarya</taxon>
        <taxon>Ascomycota</taxon>
        <taxon>Pezizomycotina</taxon>
        <taxon>Leotiomycetes</taxon>
        <taxon>Leotiomycetes incertae sedis</taxon>
        <taxon>Scytalidium</taxon>
    </lineage>
</organism>
<protein>
    <recommendedName>
        <fullName evidence="1">Protein kinase domain-containing protein</fullName>
    </recommendedName>
</protein>
<evidence type="ECO:0000313" key="2">
    <source>
        <dbReference type="EMBL" id="RFU27679.1"/>
    </source>
</evidence>
<feature type="non-terminal residue" evidence="2">
    <location>
        <position position="1"/>
    </location>
</feature>
<dbReference type="SUPFAM" id="SSF56112">
    <property type="entry name" value="Protein kinase-like (PK-like)"/>
    <property type="match status" value="1"/>
</dbReference>
<accession>A0A3E2H2S0</accession>
<evidence type="ECO:0000259" key="1">
    <source>
        <dbReference type="PROSITE" id="PS50011"/>
    </source>
</evidence>
<dbReference type="EMBL" id="NCSJ02000195">
    <property type="protein sequence ID" value="RFU27679.1"/>
    <property type="molecule type" value="Genomic_DNA"/>
</dbReference>
<proteinExistence type="predicted"/>
<keyword evidence="3" id="KW-1185">Reference proteome</keyword>
<dbReference type="PROSITE" id="PS50011">
    <property type="entry name" value="PROTEIN_KINASE_DOM"/>
    <property type="match status" value="1"/>
</dbReference>
<comment type="caution">
    <text evidence="2">The sequence shown here is derived from an EMBL/GenBank/DDBJ whole genome shotgun (WGS) entry which is preliminary data.</text>
</comment>
<reference evidence="2 3" key="1">
    <citation type="submission" date="2018-05" db="EMBL/GenBank/DDBJ databases">
        <title>Draft genome sequence of Scytalidium lignicola DSM 105466, a ubiquitous saprotrophic fungus.</title>
        <authorList>
            <person name="Buettner E."/>
            <person name="Gebauer A.M."/>
            <person name="Hofrichter M."/>
            <person name="Liers C."/>
            <person name="Kellner H."/>
        </authorList>
    </citation>
    <scope>NUCLEOTIDE SEQUENCE [LARGE SCALE GENOMIC DNA]</scope>
    <source>
        <strain evidence="2 3">DSM 105466</strain>
    </source>
</reference>
<dbReference type="OMA" id="WEWADWV"/>
<gene>
    <name evidence="2" type="ORF">B7463_g8668</name>
</gene>
<name>A0A3E2H2S0_SCYLI</name>
<dbReference type="OrthoDB" id="4267316at2759"/>
<dbReference type="GO" id="GO:0004672">
    <property type="term" value="F:protein kinase activity"/>
    <property type="evidence" value="ECO:0007669"/>
    <property type="project" value="InterPro"/>
</dbReference>
<sequence>MVPLLFQLTYTSETRAIQGKSSPYDMIFHSDIWSCIWLHTPKLFTGSFTSDKPEKPPVPYKSGCLFTASRVVAPSPFLGRYDDVPKGLFEDFLNDARFPGRDYLKSTTLVDYCLRVSSKPLSCEPLEETATFEVLDELTVGDGLYRGCGPQVFTCKRNNDKEQILAAKMYDPLYYHFIDYDYPYIPNDVVARAEHDFALESAAYCQLDERLGGSLIPKFHGSWVLNVPLKRQKRPVAFILLEYVKGVPLSALDPDAYTQDERLNVLALFMEADLELRFVGVVHNDIAPRNVICPGKDLLAEDFCVRIINFDVATVFHIFDIKAPCISEALPESPVEWFWDF</sequence>